<evidence type="ECO:0000256" key="2">
    <source>
        <dbReference type="ARBA" id="ARBA00022481"/>
    </source>
</evidence>
<dbReference type="InterPro" id="IPR045584">
    <property type="entry name" value="Pilin-like"/>
</dbReference>
<keyword evidence="2" id="KW-0488">Methylation</keyword>
<comment type="subcellular location">
    <subcellularLocation>
        <location evidence="1">Membrane</location>
        <topology evidence="1">Single-pass membrane protein</topology>
    </subcellularLocation>
</comment>
<keyword evidence="3 6" id="KW-0812">Transmembrane</keyword>
<evidence type="ECO:0000256" key="4">
    <source>
        <dbReference type="ARBA" id="ARBA00022989"/>
    </source>
</evidence>
<evidence type="ECO:0000256" key="6">
    <source>
        <dbReference type="SAM" id="Phobius"/>
    </source>
</evidence>
<dbReference type="PANTHER" id="PTHR30093">
    <property type="entry name" value="GENERAL SECRETION PATHWAY PROTEIN G"/>
    <property type="match status" value="1"/>
</dbReference>
<dbReference type="Gene3D" id="3.30.700.10">
    <property type="entry name" value="Glycoprotein, Type 4 Pilin"/>
    <property type="match status" value="1"/>
</dbReference>
<evidence type="ECO:0000313" key="8">
    <source>
        <dbReference type="Proteomes" id="UP000781958"/>
    </source>
</evidence>
<organism evidence="7 8">
    <name type="scientific">Azospirillum rugosum</name>
    <dbReference type="NCBI Taxonomy" id="416170"/>
    <lineage>
        <taxon>Bacteria</taxon>
        <taxon>Pseudomonadati</taxon>
        <taxon>Pseudomonadota</taxon>
        <taxon>Alphaproteobacteria</taxon>
        <taxon>Rhodospirillales</taxon>
        <taxon>Azospirillaceae</taxon>
        <taxon>Azospirillum</taxon>
    </lineage>
</organism>
<name>A0ABS4STP2_9PROT</name>
<dbReference type="Proteomes" id="UP000781958">
    <property type="component" value="Unassembled WGS sequence"/>
</dbReference>
<keyword evidence="4 6" id="KW-1133">Transmembrane helix</keyword>
<proteinExistence type="predicted"/>
<evidence type="ECO:0000256" key="3">
    <source>
        <dbReference type="ARBA" id="ARBA00022692"/>
    </source>
</evidence>
<gene>
    <name evidence="7" type="ORF">J2851_005273</name>
</gene>
<dbReference type="Pfam" id="PF07963">
    <property type="entry name" value="N_methyl"/>
    <property type="match status" value="1"/>
</dbReference>
<dbReference type="NCBIfam" id="TIGR02532">
    <property type="entry name" value="IV_pilin_GFxxxE"/>
    <property type="match status" value="1"/>
</dbReference>
<dbReference type="SUPFAM" id="SSF54523">
    <property type="entry name" value="Pili subunits"/>
    <property type="match status" value="1"/>
</dbReference>
<dbReference type="PROSITE" id="PS00409">
    <property type="entry name" value="PROKAR_NTER_METHYL"/>
    <property type="match status" value="1"/>
</dbReference>
<sequence>MNASAKTQKGFTLVELMVVVAIIGILASIGIPQLTRFVRQAETSEPAERMADIARSVQGYVDANPTIAADTLAGQVNNKQAINGCTTNCVDTVIPTVSIPTNSRWRYVVGVSANATSRALGVCIVAQRCSAAVTSGICSAYDPGGVLFSNRDTSTEIAAGATGWDGPYNRISFISGNATMALLAAGACPAVTMSAAAASAPSAIAP</sequence>
<feature type="transmembrane region" description="Helical" evidence="6">
    <location>
        <begin position="12"/>
        <end position="31"/>
    </location>
</feature>
<dbReference type="RefSeq" id="WP_209769976.1">
    <property type="nucleotide sequence ID" value="NZ_JAGINP010000022.1"/>
</dbReference>
<keyword evidence="8" id="KW-1185">Reference proteome</keyword>
<accession>A0ABS4STP2</accession>
<dbReference type="InterPro" id="IPR012902">
    <property type="entry name" value="N_methyl_site"/>
</dbReference>
<dbReference type="PANTHER" id="PTHR30093:SF44">
    <property type="entry name" value="TYPE II SECRETION SYSTEM CORE PROTEIN G"/>
    <property type="match status" value="1"/>
</dbReference>
<comment type="caution">
    <text evidence="7">The sequence shown here is derived from an EMBL/GenBank/DDBJ whole genome shotgun (WGS) entry which is preliminary data.</text>
</comment>
<evidence type="ECO:0000256" key="1">
    <source>
        <dbReference type="ARBA" id="ARBA00004167"/>
    </source>
</evidence>
<protein>
    <submittedName>
        <fullName evidence="7">Prepilin-type N-terminal cleavage/methylation domain-containing protein</fullName>
    </submittedName>
</protein>
<keyword evidence="5 6" id="KW-0472">Membrane</keyword>
<reference evidence="7 8" key="1">
    <citation type="submission" date="2021-03" db="EMBL/GenBank/DDBJ databases">
        <title>Genomic Encyclopedia of Type Strains, Phase III (KMG-III): the genomes of soil and plant-associated and newly described type strains.</title>
        <authorList>
            <person name="Whitman W."/>
        </authorList>
    </citation>
    <scope>NUCLEOTIDE SEQUENCE [LARGE SCALE GENOMIC DNA]</scope>
    <source>
        <strain evidence="7 8">IMMIB AFH-6</strain>
    </source>
</reference>
<dbReference type="EMBL" id="JAGINP010000022">
    <property type="protein sequence ID" value="MBP2295463.1"/>
    <property type="molecule type" value="Genomic_DNA"/>
</dbReference>
<evidence type="ECO:0000256" key="5">
    <source>
        <dbReference type="ARBA" id="ARBA00023136"/>
    </source>
</evidence>
<evidence type="ECO:0000313" key="7">
    <source>
        <dbReference type="EMBL" id="MBP2295463.1"/>
    </source>
</evidence>